<dbReference type="Proteomes" id="UP000789901">
    <property type="component" value="Unassembled WGS sequence"/>
</dbReference>
<feature type="compositionally biased region" description="Polar residues" evidence="1">
    <location>
        <begin position="326"/>
        <end position="337"/>
    </location>
</feature>
<feature type="region of interest" description="Disordered" evidence="1">
    <location>
        <begin position="316"/>
        <end position="337"/>
    </location>
</feature>
<feature type="non-terminal residue" evidence="2">
    <location>
        <position position="1"/>
    </location>
</feature>
<evidence type="ECO:0000256" key="1">
    <source>
        <dbReference type="SAM" id="MobiDB-lite"/>
    </source>
</evidence>
<name>A0ABN7WAM6_GIGMA</name>
<reference evidence="2 3" key="1">
    <citation type="submission" date="2021-06" db="EMBL/GenBank/DDBJ databases">
        <authorList>
            <person name="Kallberg Y."/>
            <person name="Tangrot J."/>
            <person name="Rosling A."/>
        </authorList>
    </citation>
    <scope>NUCLEOTIDE SEQUENCE [LARGE SCALE GENOMIC DNA]</scope>
    <source>
        <strain evidence="2 3">120-4 pot B 10/14</strain>
    </source>
</reference>
<dbReference type="EMBL" id="CAJVQB010036416">
    <property type="protein sequence ID" value="CAG8823896.1"/>
    <property type="molecule type" value="Genomic_DNA"/>
</dbReference>
<evidence type="ECO:0000313" key="3">
    <source>
        <dbReference type="Proteomes" id="UP000789901"/>
    </source>
</evidence>
<evidence type="ECO:0000313" key="2">
    <source>
        <dbReference type="EMBL" id="CAG8823896.1"/>
    </source>
</evidence>
<organism evidence="2 3">
    <name type="scientific">Gigaspora margarita</name>
    <dbReference type="NCBI Taxonomy" id="4874"/>
    <lineage>
        <taxon>Eukaryota</taxon>
        <taxon>Fungi</taxon>
        <taxon>Fungi incertae sedis</taxon>
        <taxon>Mucoromycota</taxon>
        <taxon>Glomeromycotina</taxon>
        <taxon>Glomeromycetes</taxon>
        <taxon>Diversisporales</taxon>
        <taxon>Gigasporaceae</taxon>
        <taxon>Gigaspora</taxon>
    </lineage>
</organism>
<protein>
    <submittedName>
        <fullName evidence="2">18878_t:CDS:1</fullName>
    </submittedName>
</protein>
<keyword evidence="3" id="KW-1185">Reference proteome</keyword>
<feature type="non-terminal residue" evidence="2">
    <location>
        <position position="665"/>
    </location>
</feature>
<accession>A0ABN7WAM6</accession>
<proteinExistence type="predicted"/>
<sequence>STLLHSYITCFHLNTLTIILSDFSKYFTEKGPNEWKELGFLKWVSEKDGNELFRVSISFEDRKQRWHNRFKKLLEDVISQYKSLYEDGDYSTITALKSATCLRKTLVCICMIRSGINVVAEQTYKGVQAQDISFVVGGLRDMVDSVWIAVLEIAVTVTKQALVEVWAQDISLVVGGVRDMADPVWDSRPGNCRGVRDMVDPVWDSRPGSCIAKQALVEVWARDISLVVGGVRDMVDPINIPKNVSDWWESVENQKRHKDLLEKLIMAQDPLSQIKWAAARNEITRKRFSNAGALGENDDPIVFVISNSDYYTTDLDSSSEDDDITYSDSVSEEPSQLSMEMKEEMVYAYTKMETQSKWRLSTGKYVEDALFNFAMTANYEHLAHSFIIDPDDETYNSIFTEEELNEFRSYNSKEFPEVPDDLLEYLLKYDKDSLAELREVLAEREPWEGSNYNKSTHFNFEWIKRSMYNLINEYDAGNLKSDRHENCALGEICSHASANRKNRHRILQGIASLSRKKIGRRSDLIIRKNKHEYGCSEAGRFYKGMNDTKILKERGLKCPKTMKDMFVDLCSAVGWDTERVRKIEVVGWIHAAEEIEQFGENLECFILTLKTKAIIKRTMLLVEGKNIPKGKNERKRKLQEVGKGSAATVTTQIYDCFSSPNKKKK</sequence>
<comment type="caution">
    <text evidence="2">The sequence shown here is derived from an EMBL/GenBank/DDBJ whole genome shotgun (WGS) entry which is preliminary data.</text>
</comment>
<gene>
    <name evidence="2" type="ORF">GMARGA_LOCUS28446</name>
</gene>